<dbReference type="EMBL" id="LMTZ01000015">
    <property type="protein sequence ID" value="KST69689.1"/>
    <property type="molecule type" value="Genomic_DNA"/>
</dbReference>
<dbReference type="InterPro" id="IPR011008">
    <property type="entry name" value="Dimeric_a/b-barrel"/>
</dbReference>
<dbReference type="AlphaFoldDB" id="A0A0V7ZZ60"/>
<feature type="domain" description="DUF3291" evidence="1">
    <location>
        <begin position="8"/>
        <end position="145"/>
    </location>
</feature>
<organism evidence="3 4">
    <name type="scientific">Mastigocoleus testarum BC008</name>
    <dbReference type="NCBI Taxonomy" id="371196"/>
    <lineage>
        <taxon>Bacteria</taxon>
        <taxon>Bacillati</taxon>
        <taxon>Cyanobacteriota</taxon>
        <taxon>Cyanophyceae</taxon>
        <taxon>Nostocales</taxon>
        <taxon>Hapalosiphonaceae</taxon>
        <taxon>Mastigocoleus</taxon>
    </lineage>
</organism>
<reference evidence="3 4" key="1">
    <citation type="journal article" date="2015" name="Genome Announc.">
        <title>Draft Genome of the Euendolithic (true boring) Cyanobacterium Mastigocoleus testarum strain BC008.</title>
        <authorList>
            <person name="Guida B.S."/>
            <person name="Garcia-Pichel F."/>
        </authorList>
    </citation>
    <scope>NUCLEOTIDE SEQUENCE [LARGE SCALE GENOMIC DNA]</scope>
    <source>
        <strain evidence="3 4">BC008</strain>
    </source>
</reference>
<dbReference type="OrthoDB" id="2376237at2"/>
<comment type="caution">
    <text evidence="3">The sequence shown here is derived from an EMBL/GenBank/DDBJ whole genome shotgun (WGS) entry which is preliminary data.</text>
</comment>
<keyword evidence="4" id="KW-1185">Reference proteome</keyword>
<accession>A0A0V7ZZ60</accession>
<evidence type="ECO:0000313" key="2">
    <source>
        <dbReference type="EMBL" id="KST69689.1"/>
    </source>
</evidence>
<evidence type="ECO:0000313" key="4">
    <source>
        <dbReference type="Proteomes" id="UP000053372"/>
    </source>
</evidence>
<proteinExistence type="predicted"/>
<dbReference type="SUPFAM" id="SSF54909">
    <property type="entry name" value="Dimeric alpha+beta barrel"/>
    <property type="match status" value="1"/>
</dbReference>
<evidence type="ECO:0000313" key="3">
    <source>
        <dbReference type="EMBL" id="KST69719.1"/>
    </source>
</evidence>
<dbReference type="RefSeq" id="WP_027845505.1">
    <property type="nucleotide sequence ID" value="NZ_LMTZ01000014.1"/>
</dbReference>
<gene>
    <name evidence="2" type="ORF">BC008_05085</name>
    <name evidence="3" type="ORF">BC008_05195</name>
</gene>
<dbReference type="Proteomes" id="UP000053372">
    <property type="component" value="Unassembled WGS sequence"/>
</dbReference>
<dbReference type="InterPro" id="IPR021708">
    <property type="entry name" value="DUF3291"/>
</dbReference>
<name>A0A0V7ZZ60_9CYAN</name>
<dbReference type="Pfam" id="PF11695">
    <property type="entry name" value="DUF3291"/>
    <property type="match status" value="1"/>
</dbReference>
<dbReference type="EMBL" id="LMTZ01000014">
    <property type="protein sequence ID" value="KST69719.1"/>
    <property type="molecule type" value="Genomic_DNA"/>
</dbReference>
<protein>
    <recommendedName>
        <fullName evidence="1">DUF3291 domain-containing protein</fullName>
    </recommendedName>
</protein>
<evidence type="ECO:0000259" key="1">
    <source>
        <dbReference type="Pfam" id="PF11695"/>
    </source>
</evidence>
<sequence length="156" mass="18076">MVNKSHHLSQVNISRMIAPLDDPIMAEFVAQLDSINKLADKSPGFVWRLQAQEGNATSIRAYDDELILFNLSVWESIDTFKQFVYRSQHGEVMRNRKKWFQKSEGKNMALWWVPIGHIPTADKAKQRLQYLNDYGESVYSFSLQKQFLPVEPASIN</sequence>